<evidence type="ECO:0000256" key="1">
    <source>
        <dbReference type="ARBA" id="ARBA00000900"/>
    </source>
</evidence>
<dbReference type="PROSITE" id="PS50089">
    <property type="entry name" value="ZF_RING_2"/>
    <property type="match status" value="1"/>
</dbReference>
<comment type="catalytic activity">
    <reaction evidence="1">
        <text>S-ubiquitinyl-[E2 ubiquitin-conjugating enzyme]-L-cysteine + [acceptor protein]-L-lysine = [E2 ubiquitin-conjugating enzyme]-L-cysteine + N(6)-ubiquitinyl-[acceptor protein]-L-lysine.</text>
        <dbReference type="EC" id="2.3.2.27"/>
    </reaction>
</comment>
<keyword evidence="7 13" id="KW-0863">Zinc-finger</keyword>
<evidence type="ECO:0000256" key="13">
    <source>
        <dbReference type="PROSITE-ProRule" id="PRU00175"/>
    </source>
</evidence>
<dbReference type="EC" id="2.3.2.27" evidence="3"/>
<evidence type="ECO:0000256" key="3">
    <source>
        <dbReference type="ARBA" id="ARBA00012483"/>
    </source>
</evidence>
<dbReference type="GO" id="GO:0061630">
    <property type="term" value="F:ubiquitin protein ligase activity"/>
    <property type="evidence" value="ECO:0007669"/>
    <property type="project" value="UniProtKB-EC"/>
</dbReference>
<dbReference type="InterPro" id="IPR000742">
    <property type="entry name" value="EGF"/>
</dbReference>
<keyword evidence="11 15" id="KW-0472">Membrane</keyword>
<comment type="caution">
    <text evidence="12">Lacks conserved residue(s) required for the propagation of feature annotation.</text>
</comment>
<dbReference type="InterPro" id="IPR013083">
    <property type="entry name" value="Znf_RING/FYVE/PHD"/>
</dbReference>
<evidence type="ECO:0000256" key="12">
    <source>
        <dbReference type="PROSITE-ProRule" id="PRU00076"/>
    </source>
</evidence>
<dbReference type="PANTHER" id="PTHR45977:SF4">
    <property type="entry name" value="RING-TYPE DOMAIN-CONTAINING PROTEIN"/>
    <property type="match status" value="1"/>
</dbReference>
<name>A0A250WVN1_9CHLO</name>
<dbReference type="EMBL" id="BEGY01000009">
    <property type="protein sequence ID" value="GAX74855.1"/>
    <property type="molecule type" value="Genomic_DNA"/>
</dbReference>
<proteinExistence type="predicted"/>
<dbReference type="SMART" id="SM00184">
    <property type="entry name" value="RING"/>
    <property type="match status" value="1"/>
</dbReference>
<evidence type="ECO:0000256" key="10">
    <source>
        <dbReference type="ARBA" id="ARBA00022989"/>
    </source>
</evidence>
<evidence type="ECO:0000256" key="8">
    <source>
        <dbReference type="ARBA" id="ARBA00022786"/>
    </source>
</evidence>
<accession>A0A250WVN1</accession>
<keyword evidence="19" id="KW-1185">Reference proteome</keyword>
<feature type="domain" description="RING-type" evidence="17">
    <location>
        <begin position="824"/>
        <end position="865"/>
    </location>
</feature>
<keyword evidence="12" id="KW-1015">Disulfide bond</keyword>
<evidence type="ECO:0000256" key="6">
    <source>
        <dbReference type="ARBA" id="ARBA00022723"/>
    </source>
</evidence>
<evidence type="ECO:0000256" key="14">
    <source>
        <dbReference type="SAM" id="MobiDB-lite"/>
    </source>
</evidence>
<keyword evidence="10 15" id="KW-1133">Transmembrane helix</keyword>
<keyword evidence="8" id="KW-0833">Ubl conjugation pathway</keyword>
<sequence>MFSQTLVCTHTMLSLTFSPLIFFLSLSLQIMQGMALSGVCSQIQPGLPVFSNFGNFSVSASGPLPYPGQCKSWSLTINYVNSSTPQCTSPSSTLMLEFWITNADLTPIDPQLTIPGIYMMASRNSSISTSPPMVYVSSEGSSTYSPVQAPGYTPTDQLLQFTYVDSSSAYNSLPSQRFLVPVGGLFDSYNINSQTWFLSLQNTNTQPLSYPGIQLFYAIRATCMPISKLPCARPSPSLWECNQPWSASNGTTAMALGTGICMQDNSASKHCICNASQAGSSCNIPVTPITNFQNLSVVLPGRSWRYFQLNIAPSSTIGSVMDARLLAQIVKPANVYSQLQPILLLSARSNGSGDQAVYDLPGVTSISSLGYNLYGDCTCDNCPCYIPYQAELINYAGGHFTGNITNSWWLALYNGAPYQGPVTSSSPALQLSVQWTTSPILNGAAPLCPNNCSGQGVCVNPPQYGPNYQQPLYQCNCNSGFGGPYCQGALQVNQISNTFPTIMASLPAGQWMYYSFVFEPNSMPNWDGSATFMWSLGMNPDVLVVLSSMYLNSMGQLYFMPDTSLVFNQSDPNYFKFYNLVPQQLNWVIGFLNSAASTSSPASISVGVSISNTSGSSLNFVNTLQIALIASVAGLIVLLILFMTVRLLMLRRVLIANTRRAALEVQVSGMQDGSGVAATQRAPVNRGVPSNIAATFLTFKFQSATYVASKSRSIISPTTIGVLQEVPAVHEQQEACRVQQKVSAEQGTTTVAPGVKEPAALLIATDGSGGGNHAAGSAAGSSVGENEGHGGDKVACESRSDVQTETNGGASDSDSDLEHNLPQCSICICDFEEGEELRRLPCNHDYHKTCIDAWMAQHSTCPNCRRALWTGAVDGTPARSRRRRGTRSHRSRPAAAAPEGTQVPLE</sequence>
<comment type="caution">
    <text evidence="18">The sequence shown here is derived from an EMBL/GenBank/DDBJ whole genome shotgun (WGS) entry which is preliminary data.</text>
</comment>
<dbReference type="Proteomes" id="UP000232323">
    <property type="component" value="Unassembled WGS sequence"/>
</dbReference>
<evidence type="ECO:0000256" key="9">
    <source>
        <dbReference type="ARBA" id="ARBA00022833"/>
    </source>
</evidence>
<feature type="transmembrane region" description="Helical" evidence="15">
    <location>
        <begin position="626"/>
        <end position="649"/>
    </location>
</feature>
<dbReference type="Pfam" id="PF13639">
    <property type="entry name" value="zf-RING_2"/>
    <property type="match status" value="1"/>
</dbReference>
<evidence type="ECO:0000313" key="18">
    <source>
        <dbReference type="EMBL" id="GAX74855.1"/>
    </source>
</evidence>
<feature type="compositionally biased region" description="Basic and acidic residues" evidence="14">
    <location>
        <begin position="786"/>
        <end position="802"/>
    </location>
</feature>
<feature type="domain" description="EGF-like" evidence="16">
    <location>
        <begin position="444"/>
        <end position="487"/>
    </location>
</feature>
<feature type="compositionally biased region" description="Polar residues" evidence="14">
    <location>
        <begin position="803"/>
        <end position="812"/>
    </location>
</feature>
<dbReference type="PROSITE" id="PS01186">
    <property type="entry name" value="EGF_2"/>
    <property type="match status" value="1"/>
</dbReference>
<keyword evidence="12" id="KW-0245">EGF-like domain</keyword>
<dbReference type="PROSITE" id="PS50026">
    <property type="entry name" value="EGF_3"/>
    <property type="match status" value="1"/>
</dbReference>
<feature type="disulfide bond" evidence="12">
    <location>
        <begin position="448"/>
        <end position="458"/>
    </location>
</feature>
<dbReference type="GO" id="GO:0016020">
    <property type="term" value="C:membrane"/>
    <property type="evidence" value="ECO:0007669"/>
    <property type="project" value="UniProtKB-SubCell"/>
</dbReference>
<evidence type="ECO:0000313" key="19">
    <source>
        <dbReference type="Proteomes" id="UP000232323"/>
    </source>
</evidence>
<dbReference type="GO" id="GO:0008270">
    <property type="term" value="F:zinc ion binding"/>
    <property type="evidence" value="ECO:0007669"/>
    <property type="project" value="UniProtKB-KW"/>
</dbReference>
<keyword evidence="4" id="KW-0808">Transferase</keyword>
<feature type="region of interest" description="Disordered" evidence="14">
    <location>
        <begin position="875"/>
        <end position="906"/>
    </location>
</feature>
<protein>
    <recommendedName>
        <fullName evidence="3">RING-type E3 ubiquitin transferase</fullName>
        <ecNumber evidence="3">2.3.2.27</ecNumber>
    </recommendedName>
</protein>
<dbReference type="Gene3D" id="3.30.40.10">
    <property type="entry name" value="Zinc/RING finger domain, C3HC4 (zinc finger)"/>
    <property type="match status" value="1"/>
</dbReference>
<gene>
    <name evidence="18" type="ORF">CEUSTIGMA_g2301.t1</name>
</gene>
<dbReference type="PANTHER" id="PTHR45977">
    <property type="entry name" value="TARGET OF ERK KINASE MPK-1"/>
    <property type="match status" value="1"/>
</dbReference>
<keyword evidence="5 15" id="KW-0812">Transmembrane</keyword>
<evidence type="ECO:0000259" key="16">
    <source>
        <dbReference type="PROSITE" id="PS50026"/>
    </source>
</evidence>
<dbReference type="OrthoDB" id="8062037at2759"/>
<keyword evidence="6" id="KW-0479">Metal-binding</keyword>
<organism evidence="18 19">
    <name type="scientific">Chlamydomonas eustigma</name>
    <dbReference type="NCBI Taxonomy" id="1157962"/>
    <lineage>
        <taxon>Eukaryota</taxon>
        <taxon>Viridiplantae</taxon>
        <taxon>Chlorophyta</taxon>
        <taxon>core chlorophytes</taxon>
        <taxon>Chlorophyceae</taxon>
        <taxon>CS clade</taxon>
        <taxon>Chlamydomonadales</taxon>
        <taxon>Chlamydomonadaceae</taxon>
        <taxon>Chlamydomonas</taxon>
    </lineage>
</organism>
<dbReference type="SUPFAM" id="SSF57850">
    <property type="entry name" value="RING/U-box"/>
    <property type="match status" value="1"/>
</dbReference>
<dbReference type="GO" id="GO:0016567">
    <property type="term" value="P:protein ubiquitination"/>
    <property type="evidence" value="ECO:0007669"/>
    <property type="project" value="TreeGrafter"/>
</dbReference>
<dbReference type="InterPro" id="IPR001841">
    <property type="entry name" value="Znf_RING"/>
</dbReference>
<dbReference type="GO" id="GO:0006511">
    <property type="term" value="P:ubiquitin-dependent protein catabolic process"/>
    <property type="evidence" value="ECO:0007669"/>
    <property type="project" value="TreeGrafter"/>
</dbReference>
<evidence type="ECO:0000256" key="7">
    <source>
        <dbReference type="ARBA" id="ARBA00022771"/>
    </source>
</evidence>
<dbReference type="STRING" id="1157962.A0A250WVN1"/>
<evidence type="ECO:0000256" key="11">
    <source>
        <dbReference type="ARBA" id="ARBA00023136"/>
    </source>
</evidence>
<keyword evidence="9" id="KW-0862">Zinc</keyword>
<evidence type="ECO:0000256" key="2">
    <source>
        <dbReference type="ARBA" id="ARBA00004141"/>
    </source>
</evidence>
<feature type="region of interest" description="Disordered" evidence="14">
    <location>
        <begin position="766"/>
        <end position="816"/>
    </location>
</feature>
<evidence type="ECO:0000256" key="5">
    <source>
        <dbReference type="ARBA" id="ARBA00022692"/>
    </source>
</evidence>
<feature type="compositionally biased region" description="Low complexity" evidence="14">
    <location>
        <begin position="774"/>
        <end position="785"/>
    </location>
</feature>
<evidence type="ECO:0000256" key="4">
    <source>
        <dbReference type="ARBA" id="ARBA00022679"/>
    </source>
</evidence>
<evidence type="ECO:0000256" key="15">
    <source>
        <dbReference type="SAM" id="Phobius"/>
    </source>
</evidence>
<dbReference type="PROSITE" id="PS00022">
    <property type="entry name" value="EGF_1"/>
    <property type="match status" value="1"/>
</dbReference>
<reference evidence="18 19" key="1">
    <citation type="submission" date="2017-08" db="EMBL/GenBank/DDBJ databases">
        <title>Acidophilic green algal genome provides insights into adaptation to an acidic environment.</title>
        <authorList>
            <person name="Hirooka S."/>
            <person name="Hirose Y."/>
            <person name="Kanesaki Y."/>
            <person name="Higuchi S."/>
            <person name="Fujiwara T."/>
            <person name="Onuma R."/>
            <person name="Era A."/>
            <person name="Ohbayashi R."/>
            <person name="Uzuka A."/>
            <person name="Nozaki H."/>
            <person name="Yoshikawa H."/>
            <person name="Miyagishima S.Y."/>
        </authorList>
    </citation>
    <scope>NUCLEOTIDE SEQUENCE [LARGE SCALE GENOMIC DNA]</scope>
    <source>
        <strain evidence="18 19">NIES-2499</strain>
    </source>
</reference>
<feature type="compositionally biased region" description="Basic residues" evidence="14">
    <location>
        <begin position="879"/>
        <end position="892"/>
    </location>
</feature>
<comment type="subcellular location">
    <subcellularLocation>
        <location evidence="2">Membrane</location>
        <topology evidence="2">Multi-pass membrane protein</topology>
    </subcellularLocation>
</comment>
<evidence type="ECO:0000259" key="17">
    <source>
        <dbReference type="PROSITE" id="PS50089"/>
    </source>
</evidence>
<feature type="disulfide bond" evidence="12">
    <location>
        <begin position="477"/>
        <end position="486"/>
    </location>
</feature>
<dbReference type="CDD" id="cd16461">
    <property type="entry name" value="RING-H2_EL5-like"/>
    <property type="match status" value="1"/>
</dbReference>
<dbReference type="AlphaFoldDB" id="A0A250WVN1"/>